<dbReference type="EMBL" id="JBHSPF010000015">
    <property type="protein sequence ID" value="MFC5627918.1"/>
    <property type="molecule type" value="Genomic_DNA"/>
</dbReference>
<accession>A0ABW0U454</accession>
<dbReference type="Proteomes" id="UP001596143">
    <property type="component" value="Unassembled WGS sequence"/>
</dbReference>
<proteinExistence type="predicted"/>
<feature type="compositionally biased region" description="Basic and acidic residues" evidence="1">
    <location>
        <begin position="70"/>
        <end position="94"/>
    </location>
</feature>
<feature type="region of interest" description="Disordered" evidence="1">
    <location>
        <begin position="23"/>
        <end position="94"/>
    </location>
</feature>
<evidence type="ECO:0000313" key="2">
    <source>
        <dbReference type="EMBL" id="MFC5627918.1"/>
    </source>
</evidence>
<dbReference type="RefSeq" id="WP_270896174.1">
    <property type="nucleotide sequence ID" value="NZ_JBHSPF010000015.1"/>
</dbReference>
<evidence type="ECO:0008006" key="4">
    <source>
        <dbReference type="Google" id="ProtNLM"/>
    </source>
</evidence>
<reference evidence="3" key="1">
    <citation type="journal article" date="2019" name="Int. J. Syst. Evol. Microbiol.">
        <title>The Global Catalogue of Microorganisms (GCM) 10K type strain sequencing project: providing services to taxonomists for standard genome sequencing and annotation.</title>
        <authorList>
            <consortium name="The Broad Institute Genomics Platform"/>
            <consortium name="The Broad Institute Genome Sequencing Center for Infectious Disease"/>
            <person name="Wu L."/>
            <person name="Ma J."/>
        </authorList>
    </citation>
    <scope>NUCLEOTIDE SEQUENCE [LARGE SCALE GENOMIC DNA]</scope>
    <source>
        <strain evidence="3">CGMCC 1.15790</strain>
    </source>
</reference>
<comment type="caution">
    <text evidence="2">The sequence shown here is derived from an EMBL/GenBank/DDBJ whole genome shotgun (WGS) entry which is preliminary data.</text>
</comment>
<keyword evidence="3" id="KW-1185">Reference proteome</keyword>
<evidence type="ECO:0000256" key="1">
    <source>
        <dbReference type="SAM" id="MobiDB-lite"/>
    </source>
</evidence>
<gene>
    <name evidence="2" type="ORF">ACFPTR_03280</name>
</gene>
<evidence type="ECO:0000313" key="3">
    <source>
        <dbReference type="Proteomes" id="UP001596143"/>
    </source>
</evidence>
<protein>
    <recommendedName>
        <fullName evidence="4">Spore coat protein CotO</fullName>
    </recommendedName>
</protein>
<organism evidence="2 3">
    <name type="scientific">Aliibacillus thermotolerans</name>
    <dbReference type="NCBI Taxonomy" id="1834418"/>
    <lineage>
        <taxon>Bacteria</taxon>
        <taxon>Bacillati</taxon>
        <taxon>Bacillota</taxon>
        <taxon>Bacilli</taxon>
        <taxon>Bacillales</taxon>
        <taxon>Bacillaceae</taxon>
        <taxon>Aliibacillus</taxon>
    </lineage>
</organism>
<feature type="compositionally biased region" description="Basic residues" evidence="1">
    <location>
        <begin position="38"/>
        <end position="50"/>
    </location>
</feature>
<name>A0ABW0U454_9BACI</name>
<sequence>MNRNDKSEPLYYIDQPQLTAKIEQPGQRMVVKKQVGEKKRKKGGKKRKQYASHQHREVSEGRSTFSTTTDQEKQQKLTKKEEVPTSPAEIKEEDTSVQEMIQYVKELPHYIDPVIACETKDKRIQGLVVTIDEKAITLLNEADQLEYTLDLKEIEKMYIVSL</sequence>